<dbReference type="PANTHER" id="PTHR47572">
    <property type="entry name" value="LIPOPROTEIN-RELATED"/>
    <property type="match status" value="1"/>
</dbReference>
<dbReference type="AlphaFoldDB" id="A0A6V8LNN7"/>
<gene>
    <name evidence="4" type="ORF">Prum_101200</name>
</gene>
<dbReference type="GO" id="GO:0016787">
    <property type="term" value="F:hydrolase activity"/>
    <property type="evidence" value="ECO:0007669"/>
    <property type="project" value="UniProtKB-KW"/>
</dbReference>
<evidence type="ECO:0000313" key="5">
    <source>
        <dbReference type="Proteomes" id="UP000482960"/>
    </source>
</evidence>
<dbReference type="Gene3D" id="2.120.10.30">
    <property type="entry name" value="TolB, C-terminal domain"/>
    <property type="match status" value="1"/>
</dbReference>
<evidence type="ECO:0000313" key="4">
    <source>
        <dbReference type="EMBL" id="GFJ96478.1"/>
    </source>
</evidence>
<comment type="similarity">
    <text evidence="1">Belongs to the SMP-30/CGR1 family.</text>
</comment>
<accession>A0A6V8LNN7</accession>
<comment type="caution">
    <text evidence="4">The sequence shown here is derived from an EMBL/GenBank/DDBJ whole genome shotgun (WGS) entry which is preliminary data.</text>
</comment>
<dbReference type="RefSeq" id="WP_173086170.1">
    <property type="nucleotide sequence ID" value="NZ_BAABJB010000008.1"/>
</dbReference>
<evidence type="ECO:0000256" key="2">
    <source>
        <dbReference type="ARBA" id="ARBA00022801"/>
    </source>
</evidence>
<evidence type="ECO:0000256" key="1">
    <source>
        <dbReference type="ARBA" id="ARBA00008853"/>
    </source>
</evidence>
<dbReference type="InterPro" id="IPR051262">
    <property type="entry name" value="SMP-30/CGR1_Lactonase"/>
</dbReference>
<keyword evidence="2" id="KW-0378">Hydrolase</keyword>
<proteinExistence type="inferred from homology"/>
<name>A0A6V8LNN7_9ACTN</name>
<reference evidence="4 5" key="1">
    <citation type="submission" date="2020-03" db="EMBL/GenBank/DDBJ databases">
        <title>Whole genome shotgun sequence of Phytohabitans rumicis NBRC 108638.</title>
        <authorList>
            <person name="Komaki H."/>
            <person name="Tamura T."/>
        </authorList>
    </citation>
    <scope>NUCLEOTIDE SEQUENCE [LARGE SCALE GENOMIC DNA]</scope>
    <source>
        <strain evidence="4 5">NBRC 108638</strain>
    </source>
</reference>
<dbReference type="EMBL" id="BLPG01000002">
    <property type="protein sequence ID" value="GFJ96478.1"/>
    <property type="molecule type" value="Genomic_DNA"/>
</dbReference>
<reference evidence="4 5" key="2">
    <citation type="submission" date="2020-03" db="EMBL/GenBank/DDBJ databases">
        <authorList>
            <person name="Ichikawa N."/>
            <person name="Kimura A."/>
            <person name="Kitahashi Y."/>
            <person name="Uohara A."/>
        </authorList>
    </citation>
    <scope>NUCLEOTIDE SEQUENCE [LARGE SCALE GENOMIC DNA]</scope>
    <source>
        <strain evidence="4 5">NBRC 108638</strain>
    </source>
</reference>
<dbReference type="SUPFAM" id="SSF63829">
    <property type="entry name" value="Calcium-dependent phosphotriesterase"/>
    <property type="match status" value="1"/>
</dbReference>
<evidence type="ECO:0000259" key="3">
    <source>
        <dbReference type="Pfam" id="PF08450"/>
    </source>
</evidence>
<dbReference type="InterPro" id="IPR011042">
    <property type="entry name" value="6-blade_b-propeller_TolB-like"/>
</dbReference>
<dbReference type="InterPro" id="IPR013658">
    <property type="entry name" value="SGL"/>
</dbReference>
<sequence>MVKLGDLVDPYAQPERLGGDAAWSEGPLWLPGEDAVIWSDIPGNRILRWSAGTGAVTVDRTGVEFTNGRCLDRDGQVVTCSHGRRAIEGGPAGEPGEVLVDRFGAARLNSPNDVVVAADGAIWFTDPPYGIVQPHEGHPGEREYGDCYVFRFDPATGELAPAVLDVEEPNGLAFSPDGSLLYVTDTSAALRTDGTGNHWIRVYDVVDGRRCKNGRVFAEVTPGLADGIKVDVDGNVWTSSADSIQVYAPDGTRLGKIPVPEKVGNLCFGGPDGDVLFIAAGTGLYRLPTRTQGAAR</sequence>
<keyword evidence="5" id="KW-1185">Reference proteome</keyword>
<protein>
    <submittedName>
        <fullName evidence="4">Gluconolactonase</fullName>
    </submittedName>
</protein>
<organism evidence="4 5">
    <name type="scientific">Phytohabitans rumicis</name>
    <dbReference type="NCBI Taxonomy" id="1076125"/>
    <lineage>
        <taxon>Bacteria</taxon>
        <taxon>Bacillati</taxon>
        <taxon>Actinomycetota</taxon>
        <taxon>Actinomycetes</taxon>
        <taxon>Micromonosporales</taxon>
        <taxon>Micromonosporaceae</taxon>
    </lineage>
</organism>
<dbReference type="PANTHER" id="PTHR47572:SF4">
    <property type="entry name" value="LACTONASE DRP35"/>
    <property type="match status" value="1"/>
</dbReference>
<feature type="domain" description="SMP-30/Gluconolactonase/LRE-like region" evidence="3">
    <location>
        <begin position="23"/>
        <end position="280"/>
    </location>
</feature>
<dbReference type="Proteomes" id="UP000482960">
    <property type="component" value="Unassembled WGS sequence"/>
</dbReference>
<dbReference type="Pfam" id="PF08450">
    <property type="entry name" value="SGL"/>
    <property type="match status" value="1"/>
</dbReference>